<sequence>MESTGDFVKKVQDTQQKDEKNRQRQGGGQMQRKLPGKQHSYDK</sequence>
<dbReference type="Pfam" id="PF13215">
    <property type="entry name" value="DUF4023"/>
    <property type="match status" value="1"/>
</dbReference>
<dbReference type="RefSeq" id="WP_113036562.1">
    <property type="nucleotide sequence ID" value="NZ_QMFB01000050.1"/>
</dbReference>
<feature type="region of interest" description="Disordered" evidence="1">
    <location>
        <begin position="1"/>
        <end position="43"/>
    </location>
</feature>
<dbReference type="EMBL" id="QMFB01000050">
    <property type="protein sequence ID" value="RAV09395.1"/>
    <property type="molecule type" value="Genomic_DNA"/>
</dbReference>
<evidence type="ECO:0000313" key="3">
    <source>
        <dbReference type="Proteomes" id="UP000250369"/>
    </source>
</evidence>
<reference evidence="2 3" key="1">
    <citation type="journal article" date="2009" name="Int. J. Syst. Evol. Microbiol.">
        <title>Paenibacillus contaminans sp. nov., isolated from a contaminated laboratory plate.</title>
        <authorList>
            <person name="Chou J.H."/>
            <person name="Lee J.H."/>
            <person name="Lin M.C."/>
            <person name="Chang P.S."/>
            <person name="Arun A.B."/>
            <person name="Young C.C."/>
            <person name="Chen W.M."/>
        </authorList>
    </citation>
    <scope>NUCLEOTIDE SEQUENCE [LARGE SCALE GENOMIC DNA]</scope>
    <source>
        <strain evidence="2 3">CKOBP-6</strain>
    </source>
</reference>
<accession>A0A329LMR2</accession>
<comment type="caution">
    <text evidence="2">The sequence shown here is derived from an EMBL/GenBank/DDBJ whole genome shotgun (WGS) entry which is preliminary data.</text>
</comment>
<name>A0A329LMR2_9BACL</name>
<proteinExistence type="predicted"/>
<protein>
    <submittedName>
        <fullName evidence="2">DUF4023 domain-containing protein</fullName>
    </submittedName>
</protein>
<organism evidence="2 3">
    <name type="scientific">Paenibacillus contaminans</name>
    <dbReference type="NCBI Taxonomy" id="450362"/>
    <lineage>
        <taxon>Bacteria</taxon>
        <taxon>Bacillati</taxon>
        <taxon>Bacillota</taxon>
        <taxon>Bacilli</taxon>
        <taxon>Bacillales</taxon>
        <taxon>Paenibacillaceae</taxon>
        <taxon>Paenibacillus</taxon>
    </lineage>
</organism>
<keyword evidence="3" id="KW-1185">Reference proteome</keyword>
<feature type="compositionally biased region" description="Basic and acidic residues" evidence="1">
    <location>
        <begin position="7"/>
        <end position="22"/>
    </location>
</feature>
<dbReference type="InterPro" id="IPR025097">
    <property type="entry name" value="DUF4023"/>
</dbReference>
<dbReference type="AlphaFoldDB" id="A0A329LMR2"/>
<evidence type="ECO:0000256" key="1">
    <source>
        <dbReference type="SAM" id="MobiDB-lite"/>
    </source>
</evidence>
<evidence type="ECO:0000313" key="2">
    <source>
        <dbReference type="EMBL" id="RAV09395.1"/>
    </source>
</evidence>
<gene>
    <name evidence="2" type="ORF">DQG23_39530</name>
</gene>
<dbReference type="Proteomes" id="UP000250369">
    <property type="component" value="Unassembled WGS sequence"/>
</dbReference>